<accession>A0ABP9KPH9</accession>
<dbReference type="RefSeq" id="WP_346034113.1">
    <property type="nucleotide sequence ID" value="NZ_BAABHV010000028.1"/>
</dbReference>
<evidence type="ECO:0000256" key="6">
    <source>
        <dbReference type="ARBA" id="ARBA00023014"/>
    </source>
</evidence>
<protein>
    <recommendedName>
        <fullName evidence="7">Rieske domain-containing protein</fullName>
    </recommendedName>
</protein>
<evidence type="ECO:0000256" key="3">
    <source>
        <dbReference type="ARBA" id="ARBA00022723"/>
    </source>
</evidence>
<feature type="domain" description="Rieske" evidence="7">
    <location>
        <begin position="65"/>
        <end position="172"/>
    </location>
</feature>
<reference evidence="9" key="1">
    <citation type="journal article" date="2019" name="Int. J. Syst. Evol. Microbiol.">
        <title>The Global Catalogue of Microorganisms (GCM) 10K type strain sequencing project: providing services to taxonomists for standard genome sequencing and annotation.</title>
        <authorList>
            <consortium name="The Broad Institute Genomics Platform"/>
            <consortium name="The Broad Institute Genome Sequencing Center for Infectious Disease"/>
            <person name="Wu L."/>
            <person name="Ma J."/>
        </authorList>
    </citation>
    <scope>NUCLEOTIDE SEQUENCE [LARGE SCALE GENOMIC DNA]</scope>
    <source>
        <strain evidence="9">JCM 18014</strain>
    </source>
</reference>
<dbReference type="CDD" id="cd03469">
    <property type="entry name" value="Rieske_RO_Alpha_N"/>
    <property type="match status" value="1"/>
</dbReference>
<dbReference type="InterPro" id="IPR017941">
    <property type="entry name" value="Rieske_2Fe-2S"/>
</dbReference>
<keyword evidence="5" id="KW-0408">Iron</keyword>
<evidence type="ECO:0000256" key="5">
    <source>
        <dbReference type="ARBA" id="ARBA00023004"/>
    </source>
</evidence>
<dbReference type="InterPro" id="IPR015879">
    <property type="entry name" value="Ring_hydroxy_dOase_asu_C_dom"/>
</dbReference>
<comment type="cofactor">
    <cofactor evidence="1">
        <name>Fe cation</name>
        <dbReference type="ChEBI" id="CHEBI:24875"/>
    </cofactor>
</comment>
<keyword evidence="6" id="KW-0411">Iron-sulfur</keyword>
<gene>
    <name evidence="8" type="ORF">GCM10023208_34180</name>
</gene>
<keyword evidence="9" id="KW-1185">Reference proteome</keyword>
<dbReference type="SUPFAM" id="SSF50022">
    <property type="entry name" value="ISP domain"/>
    <property type="match status" value="1"/>
</dbReference>
<keyword evidence="2" id="KW-0001">2Fe-2S</keyword>
<sequence>MNESTKISPEPKTYEDLLKADTHRVPDYLMVTGEQEFGPDEVPISWVLDRNVHEQEIEKLWKKSWQMACRMEDLREVGDTFVYEVATLSFVIVRSSETEIKAFYNSCLHRGRPLRTCAGHVSQLKCPYHGFTWSLDGELRGVPAREEFPTVNRDSFRLPQVQVATWGGFVFLNPDPDAVPFDEYIGTMPREFDRMPLDNRVKAVHVSKVLNCNWKIAQDAFLEAFHVLTTHPQIVLAYGDQFHRLEVFENYSRGALGSFHPSKHVRWKPSAQEILNAGSGAWDDMPPLAEVPDDTDLRAAVAAMNREQARPELGDMVDELSDAELVDIHWISLFPNFNPFPHALANYIYRFRPNGDDHRTSIFDVMLLLPDTGEQPIPVAKEKRLGPDEEFTDAPEMGFIAGVLNQDVANLEEITKGLRNNQRGTMVLAGHHELKLRHFYKLYADQMGFETDA</sequence>
<organism evidence="8 9">
    <name type="scientific">Erythrobacter westpacificensis</name>
    <dbReference type="NCBI Taxonomy" id="1055231"/>
    <lineage>
        <taxon>Bacteria</taxon>
        <taxon>Pseudomonadati</taxon>
        <taxon>Pseudomonadota</taxon>
        <taxon>Alphaproteobacteria</taxon>
        <taxon>Sphingomonadales</taxon>
        <taxon>Erythrobacteraceae</taxon>
        <taxon>Erythrobacter/Porphyrobacter group</taxon>
        <taxon>Erythrobacter</taxon>
    </lineage>
</organism>
<proteinExistence type="predicted"/>
<evidence type="ECO:0000256" key="1">
    <source>
        <dbReference type="ARBA" id="ARBA00001962"/>
    </source>
</evidence>
<dbReference type="PANTHER" id="PTHR43756:SF5">
    <property type="entry name" value="CHOLINE MONOOXYGENASE, CHLOROPLASTIC"/>
    <property type="match status" value="1"/>
</dbReference>
<dbReference type="Pfam" id="PF00355">
    <property type="entry name" value="Rieske"/>
    <property type="match status" value="1"/>
</dbReference>
<dbReference type="Gene3D" id="3.90.380.10">
    <property type="entry name" value="Naphthalene 1,2-dioxygenase Alpha Subunit, Chain A, domain 1"/>
    <property type="match status" value="1"/>
</dbReference>
<dbReference type="EMBL" id="BAABHV010000028">
    <property type="protein sequence ID" value="GAA5063185.1"/>
    <property type="molecule type" value="Genomic_DNA"/>
</dbReference>
<keyword evidence="3" id="KW-0479">Metal-binding</keyword>
<dbReference type="Pfam" id="PF00848">
    <property type="entry name" value="Ring_hydroxyl_A"/>
    <property type="match status" value="1"/>
</dbReference>
<dbReference type="PROSITE" id="PS51296">
    <property type="entry name" value="RIESKE"/>
    <property type="match status" value="1"/>
</dbReference>
<evidence type="ECO:0000313" key="8">
    <source>
        <dbReference type="EMBL" id="GAA5063185.1"/>
    </source>
</evidence>
<evidence type="ECO:0000256" key="2">
    <source>
        <dbReference type="ARBA" id="ARBA00022714"/>
    </source>
</evidence>
<dbReference type="InterPro" id="IPR001663">
    <property type="entry name" value="Rng_hydr_dOase-A"/>
</dbReference>
<name>A0ABP9KPH9_9SPHN</name>
<dbReference type="PRINTS" id="PR00090">
    <property type="entry name" value="RNGDIOXGNASE"/>
</dbReference>
<dbReference type="Gene3D" id="2.102.10.10">
    <property type="entry name" value="Rieske [2Fe-2S] iron-sulphur domain"/>
    <property type="match status" value="1"/>
</dbReference>
<dbReference type="InterPro" id="IPR036922">
    <property type="entry name" value="Rieske_2Fe-2S_sf"/>
</dbReference>
<dbReference type="PANTHER" id="PTHR43756">
    <property type="entry name" value="CHOLINE MONOOXYGENASE, CHLOROPLASTIC"/>
    <property type="match status" value="1"/>
</dbReference>
<evidence type="ECO:0000259" key="7">
    <source>
        <dbReference type="PROSITE" id="PS51296"/>
    </source>
</evidence>
<evidence type="ECO:0000313" key="9">
    <source>
        <dbReference type="Proteomes" id="UP001500518"/>
    </source>
</evidence>
<keyword evidence="4" id="KW-0560">Oxidoreductase</keyword>
<evidence type="ECO:0000256" key="4">
    <source>
        <dbReference type="ARBA" id="ARBA00023002"/>
    </source>
</evidence>
<dbReference type="SUPFAM" id="SSF55961">
    <property type="entry name" value="Bet v1-like"/>
    <property type="match status" value="1"/>
</dbReference>
<dbReference type="Proteomes" id="UP001500518">
    <property type="component" value="Unassembled WGS sequence"/>
</dbReference>
<comment type="caution">
    <text evidence="8">The sequence shown here is derived from an EMBL/GenBank/DDBJ whole genome shotgun (WGS) entry which is preliminary data.</text>
</comment>